<dbReference type="Pfam" id="PF17618">
    <property type="entry name" value="SL4P"/>
    <property type="match status" value="1"/>
</dbReference>
<evidence type="ECO:0000313" key="3">
    <source>
        <dbReference type="WBParaSite" id="NBR_0000030001-mRNA-1"/>
    </source>
</evidence>
<dbReference type="EMBL" id="UYSL01000105">
    <property type="protein sequence ID" value="VDL62757.1"/>
    <property type="molecule type" value="Genomic_DNA"/>
</dbReference>
<evidence type="ECO:0000313" key="1">
    <source>
        <dbReference type="EMBL" id="VDL62757.1"/>
    </source>
</evidence>
<dbReference type="WBParaSite" id="NBR_0000030001-mRNA-1">
    <property type="protein sequence ID" value="NBR_0000030001-mRNA-1"/>
    <property type="gene ID" value="NBR_0000030001"/>
</dbReference>
<evidence type="ECO:0000313" key="2">
    <source>
        <dbReference type="Proteomes" id="UP000271162"/>
    </source>
</evidence>
<dbReference type="Proteomes" id="UP000271162">
    <property type="component" value="Unassembled WGS sequence"/>
</dbReference>
<name>A0A0N4XCU8_NIPBR</name>
<dbReference type="InterPro" id="IPR035127">
    <property type="entry name" value="SL4P"/>
</dbReference>
<dbReference type="AlphaFoldDB" id="A0A0N4XCU8"/>
<keyword evidence="2" id="KW-1185">Reference proteome</keyword>
<gene>
    <name evidence="1" type="ORF">NBR_LOCUS301</name>
</gene>
<sequence length="146" mass="16072">MPDDATAQPQSVSFKLFLRRVPRINITYKDKDDLFDQFKRKIAKYGISLRNLYCIDDDNEPTGAGRVPAVRNLRTKNPSRGPQSVDIVVDTVPVPVPDHAVGVTLVDDVPTQEMAQEDATVFANLMATVDTITCPCISHSDGSITL</sequence>
<protein>
    <submittedName>
        <fullName evidence="3">DWNN domain-containing protein</fullName>
    </submittedName>
</protein>
<organism evidence="3">
    <name type="scientific">Nippostrongylus brasiliensis</name>
    <name type="common">Rat hookworm</name>
    <dbReference type="NCBI Taxonomy" id="27835"/>
    <lineage>
        <taxon>Eukaryota</taxon>
        <taxon>Metazoa</taxon>
        <taxon>Ecdysozoa</taxon>
        <taxon>Nematoda</taxon>
        <taxon>Chromadorea</taxon>
        <taxon>Rhabditida</taxon>
        <taxon>Rhabditina</taxon>
        <taxon>Rhabditomorpha</taxon>
        <taxon>Strongyloidea</taxon>
        <taxon>Heligmosomidae</taxon>
        <taxon>Nippostrongylus</taxon>
    </lineage>
</organism>
<proteinExistence type="predicted"/>
<accession>A0A0N4XCU8</accession>
<reference evidence="3" key="1">
    <citation type="submission" date="2017-02" db="UniProtKB">
        <authorList>
            <consortium name="WormBaseParasite"/>
        </authorList>
    </citation>
    <scope>IDENTIFICATION</scope>
</reference>
<reference evidence="1 2" key="2">
    <citation type="submission" date="2018-11" db="EMBL/GenBank/DDBJ databases">
        <authorList>
            <consortium name="Pathogen Informatics"/>
        </authorList>
    </citation>
    <scope>NUCLEOTIDE SEQUENCE [LARGE SCALE GENOMIC DNA]</scope>
</reference>
<dbReference type="STRING" id="27835.A0A0N4XCU8"/>